<evidence type="ECO:0000256" key="1">
    <source>
        <dbReference type="SAM" id="MobiDB-lite"/>
    </source>
</evidence>
<feature type="non-terminal residue" evidence="2">
    <location>
        <position position="1"/>
    </location>
</feature>
<keyword evidence="2" id="KW-0560">Oxidoreductase</keyword>
<evidence type="ECO:0000313" key="2">
    <source>
        <dbReference type="EMBL" id="CAA9553816.1"/>
    </source>
</evidence>
<protein>
    <submittedName>
        <fullName evidence="2">N-acetyl-gamma-aminoadipyl-phosphate reductase</fullName>
        <ecNumber evidence="2">1.2.1.-</ecNumber>
    </submittedName>
</protein>
<dbReference type="GO" id="GO:0016491">
    <property type="term" value="F:oxidoreductase activity"/>
    <property type="evidence" value="ECO:0007669"/>
    <property type="project" value="UniProtKB-KW"/>
</dbReference>
<organism evidence="2">
    <name type="scientific">uncultured Thermomicrobiales bacterium</name>
    <dbReference type="NCBI Taxonomy" id="1645740"/>
    <lineage>
        <taxon>Bacteria</taxon>
        <taxon>Pseudomonadati</taxon>
        <taxon>Thermomicrobiota</taxon>
        <taxon>Thermomicrobia</taxon>
        <taxon>Thermomicrobiales</taxon>
        <taxon>environmental samples</taxon>
    </lineage>
</organism>
<accession>A0A6J4ULC6</accession>
<feature type="region of interest" description="Disordered" evidence="1">
    <location>
        <begin position="63"/>
        <end position="206"/>
    </location>
</feature>
<dbReference type="AlphaFoldDB" id="A0A6J4ULC6"/>
<name>A0A6J4ULC6_9BACT</name>
<feature type="compositionally biased region" description="Basic and acidic residues" evidence="1">
    <location>
        <begin position="64"/>
        <end position="105"/>
    </location>
</feature>
<gene>
    <name evidence="2" type="ORF">AVDCRST_MAG87-1065</name>
</gene>
<sequence>QPRLHVDNRDHWLVPAVSGVCRRSRHPGRDRGEDGIVGLGWVTGARVASPGTGRGRAFVQADRAPAHGGDRPGTELRRQGAPDRLLGHLDGRGARDRRDQPRLHEGTAAGQGSLEDLPGSLQGRAVHAAGQGERRRPPLPGTEDPERDQLRRCRLRARSALEPGGRDRSDGQPDEGCGRSGSPGIQHPNGVRRDHRDRLPGPPPDL</sequence>
<dbReference type="EMBL" id="CADCWJ010000245">
    <property type="protein sequence ID" value="CAA9553816.1"/>
    <property type="molecule type" value="Genomic_DNA"/>
</dbReference>
<dbReference type="EC" id="1.2.1.-" evidence="2"/>
<proteinExistence type="predicted"/>
<feature type="non-terminal residue" evidence="2">
    <location>
        <position position="206"/>
    </location>
</feature>
<reference evidence="2" key="1">
    <citation type="submission" date="2020-02" db="EMBL/GenBank/DDBJ databases">
        <authorList>
            <person name="Meier V. D."/>
        </authorList>
    </citation>
    <scope>NUCLEOTIDE SEQUENCE</scope>
    <source>
        <strain evidence="2">AVDCRST_MAG87</strain>
    </source>
</reference>